<feature type="compositionally biased region" description="Basic and acidic residues" evidence="1">
    <location>
        <begin position="70"/>
        <end position="91"/>
    </location>
</feature>
<feature type="region of interest" description="Disordered" evidence="1">
    <location>
        <begin position="45"/>
        <end position="127"/>
    </location>
</feature>
<gene>
    <name evidence="2" type="ORF">BE08_22265</name>
</gene>
<organism evidence="2 3">
    <name type="scientific">Sorangium cellulosum</name>
    <name type="common">Polyangium cellulosum</name>
    <dbReference type="NCBI Taxonomy" id="56"/>
    <lineage>
        <taxon>Bacteria</taxon>
        <taxon>Pseudomonadati</taxon>
        <taxon>Myxococcota</taxon>
        <taxon>Polyangia</taxon>
        <taxon>Polyangiales</taxon>
        <taxon>Polyangiaceae</taxon>
        <taxon>Sorangium</taxon>
    </lineage>
</organism>
<feature type="non-terminal residue" evidence="2">
    <location>
        <position position="1"/>
    </location>
</feature>
<accession>A0A150PNL4</accession>
<reference evidence="2 3" key="1">
    <citation type="submission" date="2014-02" db="EMBL/GenBank/DDBJ databases">
        <title>The small core and large imbalanced accessory genome model reveals a collaborative survival strategy of Sorangium cellulosum strains in nature.</title>
        <authorList>
            <person name="Han K."/>
            <person name="Peng R."/>
            <person name="Blom J."/>
            <person name="Li Y.-Z."/>
        </authorList>
    </citation>
    <scope>NUCLEOTIDE SEQUENCE [LARGE SCALE GENOMIC DNA]</scope>
    <source>
        <strain evidence="2 3">So0157-25</strain>
    </source>
</reference>
<dbReference type="EMBL" id="JELY01001006">
    <property type="protein sequence ID" value="KYF57262.1"/>
    <property type="molecule type" value="Genomic_DNA"/>
</dbReference>
<protein>
    <submittedName>
        <fullName evidence="2">Uncharacterized protein</fullName>
    </submittedName>
</protein>
<evidence type="ECO:0000313" key="2">
    <source>
        <dbReference type="EMBL" id="KYF57262.1"/>
    </source>
</evidence>
<proteinExistence type="predicted"/>
<sequence length="278" mass="29539">ELFEALVVDREPIASVCARTGMSTSAVQAWSSRLRRRLAALVAGARDGEERARCQPRGASSISLHRRRADARGEPERRGRGSIDGAHDRSARSPSRQRPSQAEPPRPALDPSGRSRGRAAHSSDTEEGTTIMKKITFFALSGAVFSIAPVADAAIQNHHGVICRAQEPEHAGRVRFAGVGAEALQAVTLSCPLVTTGKSVNSVEVNVRSTTLPNTACSVSAVDWNGTTLGTISFTINTGANWRSVTIPDSMKGDFASYHVSCSLPTNQVLTSINVSTP</sequence>
<name>A0A150PNL4_SORCE</name>
<dbReference type="Proteomes" id="UP000075420">
    <property type="component" value="Unassembled WGS sequence"/>
</dbReference>
<feature type="compositionally biased region" description="Low complexity" evidence="1">
    <location>
        <begin position="92"/>
        <end position="101"/>
    </location>
</feature>
<evidence type="ECO:0000313" key="3">
    <source>
        <dbReference type="Proteomes" id="UP000075420"/>
    </source>
</evidence>
<comment type="caution">
    <text evidence="2">The sequence shown here is derived from an EMBL/GenBank/DDBJ whole genome shotgun (WGS) entry which is preliminary data.</text>
</comment>
<evidence type="ECO:0000256" key="1">
    <source>
        <dbReference type="SAM" id="MobiDB-lite"/>
    </source>
</evidence>
<dbReference type="AlphaFoldDB" id="A0A150PNL4"/>